<evidence type="ECO:0000259" key="4">
    <source>
        <dbReference type="SMART" id="SM00822"/>
    </source>
</evidence>
<dbReference type="PRINTS" id="PR00081">
    <property type="entry name" value="GDHRDH"/>
</dbReference>
<dbReference type="SUPFAM" id="SSF51735">
    <property type="entry name" value="NAD(P)-binding Rossmann-fold domains"/>
    <property type="match status" value="1"/>
</dbReference>
<dbReference type="InterPro" id="IPR057326">
    <property type="entry name" value="KR_dom"/>
</dbReference>
<dbReference type="Pfam" id="PF00106">
    <property type="entry name" value="adh_short"/>
    <property type="match status" value="1"/>
</dbReference>
<evidence type="ECO:0000256" key="3">
    <source>
        <dbReference type="RuleBase" id="RU000363"/>
    </source>
</evidence>
<dbReference type="RefSeq" id="WP_120085287.1">
    <property type="nucleotide sequence ID" value="NZ_QMDW01000016.1"/>
</dbReference>
<protein>
    <submittedName>
        <fullName evidence="5">Short-chain dehydrogenase</fullName>
    </submittedName>
</protein>
<proteinExistence type="inferred from homology"/>
<sequence>MSVLITGASRGIGRSIALNLADDHDIAVNYRNSSDAANEVVNVIQKDGGNAIAVQGDVRDPEDVDSMITEIIDEFGELDAVVNNAGIVEPDLTTEINDDQWNRVLDTNLTGAFYVTRAAIPYLEPDGDVIFISSIGGTGGTVDASYAASKAGLHGLTRSLAREYGDSGLQVNAIAPGPAETDMNSTIVGYLESIDFRGHENIDTHLPEYACQPEDVAHTVTYVLENNYIQGEIINVNGGMQFQ</sequence>
<gene>
    <name evidence="5" type="ORF">DP106_10935</name>
</gene>
<dbReference type="PRINTS" id="PR00080">
    <property type="entry name" value="SDRFAMILY"/>
</dbReference>
<dbReference type="Proteomes" id="UP000281564">
    <property type="component" value="Unassembled WGS sequence"/>
</dbReference>
<comment type="similarity">
    <text evidence="1 3">Belongs to the short-chain dehydrogenases/reductases (SDR) family.</text>
</comment>
<evidence type="ECO:0000256" key="2">
    <source>
        <dbReference type="ARBA" id="ARBA00023002"/>
    </source>
</evidence>
<dbReference type="GO" id="GO:0016616">
    <property type="term" value="F:oxidoreductase activity, acting on the CH-OH group of donors, NAD or NADP as acceptor"/>
    <property type="evidence" value="ECO:0007669"/>
    <property type="project" value="UniProtKB-ARBA"/>
</dbReference>
<dbReference type="FunFam" id="3.40.50.720:FF:000173">
    <property type="entry name" value="3-oxoacyl-[acyl-carrier protein] reductase"/>
    <property type="match status" value="1"/>
</dbReference>
<dbReference type="EMBL" id="QMDW01000016">
    <property type="protein sequence ID" value="RJX48759.1"/>
    <property type="molecule type" value="Genomic_DNA"/>
</dbReference>
<dbReference type="PANTHER" id="PTHR42760">
    <property type="entry name" value="SHORT-CHAIN DEHYDROGENASES/REDUCTASES FAMILY MEMBER"/>
    <property type="match status" value="1"/>
</dbReference>
<dbReference type="PROSITE" id="PS00061">
    <property type="entry name" value="ADH_SHORT"/>
    <property type="match status" value="1"/>
</dbReference>
<dbReference type="InterPro" id="IPR020904">
    <property type="entry name" value="Sc_DH/Rdtase_CS"/>
</dbReference>
<evidence type="ECO:0000313" key="5">
    <source>
        <dbReference type="EMBL" id="RJX48759.1"/>
    </source>
</evidence>
<dbReference type="InterPro" id="IPR002347">
    <property type="entry name" value="SDR_fam"/>
</dbReference>
<dbReference type="GO" id="GO:0030497">
    <property type="term" value="P:fatty acid elongation"/>
    <property type="evidence" value="ECO:0007669"/>
    <property type="project" value="TreeGrafter"/>
</dbReference>
<reference evidence="5 6" key="1">
    <citation type="submission" date="2018-06" db="EMBL/GenBank/DDBJ databases">
        <title>Halonotius sp. F13-13 a new haloarchaeeon isolated from a solar saltern from Isla Cristina, Huelva, Spain.</title>
        <authorList>
            <person name="Duran-Viseras A."/>
            <person name="Sanchez-Porro C."/>
            <person name="Ventosa A."/>
        </authorList>
    </citation>
    <scope>NUCLEOTIDE SEQUENCE [LARGE SCALE GENOMIC DNA]</scope>
    <source>
        <strain evidence="5 6">CECT 7525</strain>
    </source>
</reference>
<feature type="domain" description="Ketoreductase" evidence="4">
    <location>
        <begin position="1"/>
        <end position="181"/>
    </location>
</feature>
<dbReference type="Gene3D" id="3.40.50.720">
    <property type="entry name" value="NAD(P)-binding Rossmann-like Domain"/>
    <property type="match status" value="1"/>
</dbReference>
<name>A0A3A6Q803_9EURY</name>
<dbReference type="PANTHER" id="PTHR42760:SF40">
    <property type="entry name" value="3-OXOACYL-[ACYL-CARRIER-PROTEIN] REDUCTASE, CHLOROPLASTIC"/>
    <property type="match status" value="1"/>
</dbReference>
<comment type="caution">
    <text evidence="5">The sequence shown here is derived from an EMBL/GenBank/DDBJ whole genome shotgun (WGS) entry which is preliminary data.</text>
</comment>
<evidence type="ECO:0000256" key="1">
    <source>
        <dbReference type="ARBA" id="ARBA00006484"/>
    </source>
</evidence>
<evidence type="ECO:0000313" key="6">
    <source>
        <dbReference type="Proteomes" id="UP000281564"/>
    </source>
</evidence>
<keyword evidence="6" id="KW-1185">Reference proteome</keyword>
<dbReference type="CDD" id="cd05233">
    <property type="entry name" value="SDR_c"/>
    <property type="match status" value="1"/>
</dbReference>
<dbReference type="SMART" id="SM00822">
    <property type="entry name" value="PKS_KR"/>
    <property type="match status" value="1"/>
</dbReference>
<accession>A0A3A6Q803</accession>
<keyword evidence="2" id="KW-0560">Oxidoreductase</keyword>
<dbReference type="InterPro" id="IPR036291">
    <property type="entry name" value="NAD(P)-bd_dom_sf"/>
</dbReference>
<organism evidence="5 6">
    <name type="scientific">Halonotius pteroides</name>
    <dbReference type="NCBI Taxonomy" id="268735"/>
    <lineage>
        <taxon>Archaea</taxon>
        <taxon>Methanobacteriati</taxon>
        <taxon>Methanobacteriota</taxon>
        <taxon>Stenosarchaea group</taxon>
        <taxon>Halobacteria</taxon>
        <taxon>Halobacteriales</taxon>
        <taxon>Haloferacaceae</taxon>
        <taxon>Halonotius</taxon>
    </lineage>
</organism>
<dbReference type="AlphaFoldDB" id="A0A3A6Q803"/>
<dbReference type="OrthoDB" id="281764at2157"/>